<dbReference type="PANTHER" id="PTHR21780:SF0">
    <property type="entry name" value="TRANSMEMBRANE PROTEIN 209"/>
    <property type="match status" value="1"/>
</dbReference>
<evidence type="ECO:0000313" key="1">
    <source>
        <dbReference type="EMBL" id="OQR74119.1"/>
    </source>
</evidence>
<proteinExistence type="predicted"/>
<evidence type="ECO:0000313" key="2">
    <source>
        <dbReference type="Proteomes" id="UP000192247"/>
    </source>
</evidence>
<dbReference type="Pfam" id="PF09786">
    <property type="entry name" value="CytochromB561_N"/>
    <property type="match status" value="1"/>
</dbReference>
<dbReference type="PANTHER" id="PTHR21780">
    <property type="entry name" value="TRANSMEMBRANE PROTEIN 209"/>
    <property type="match status" value="1"/>
</dbReference>
<dbReference type="InterPro" id="IPR019176">
    <property type="entry name" value="Cytochrome_B561-rel"/>
</dbReference>
<organism evidence="1 2">
    <name type="scientific">Tropilaelaps mercedesae</name>
    <dbReference type="NCBI Taxonomy" id="418985"/>
    <lineage>
        <taxon>Eukaryota</taxon>
        <taxon>Metazoa</taxon>
        <taxon>Ecdysozoa</taxon>
        <taxon>Arthropoda</taxon>
        <taxon>Chelicerata</taxon>
        <taxon>Arachnida</taxon>
        <taxon>Acari</taxon>
        <taxon>Parasitiformes</taxon>
        <taxon>Mesostigmata</taxon>
        <taxon>Gamasina</taxon>
        <taxon>Dermanyssoidea</taxon>
        <taxon>Laelapidae</taxon>
        <taxon>Tropilaelaps</taxon>
    </lineage>
</organism>
<gene>
    <name evidence="1" type="ORF">BIW11_09293</name>
</gene>
<protein>
    <submittedName>
        <fullName evidence="1">Uncharacterized protein</fullName>
    </submittedName>
</protein>
<dbReference type="EMBL" id="MNPL01008718">
    <property type="protein sequence ID" value="OQR74119.1"/>
    <property type="molecule type" value="Genomic_DNA"/>
</dbReference>
<dbReference type="FunCoup" id="A0A1V9XKW3">
    <property type="interactions" value="1142"/>
</dbReference>
<dbReference type="AlphaFoldDB" id="A0A1V9XKW3"/>
<reference evidence="1 2" key="1">
    <citation type="journal article" date="2017" name="Gigascience">
        <title>Draft genome of the honey bee ectoparasitic mite, Tropilaelaps mercedesae, is shaped by the parasitic life history.</title>
        <authorList>
            <person name="Dong X."/>
            <person name="Armstrong S.D."/>
            <person name="Xia D."/>
            <person name="Makepeace B.L."/>
            <person name="Darby A.C."/>
            <person name="Kadowaki T."/>
        </authorList>
    </citation>
    <scope>NUCLEOTIDE SEQUENCE [LARGE SCALE GENOMIC DNA]</scope>
    <source>
        <strain evidence="1">Wuxi-XJTLU</strain>
    </source>
</reference>
<dbReference type="InParanoid" id="A0A1V9XKW3"/>
<sequence length="394" mass="45217">MTSPRLEQASPSHSPYRELVHYKQINQAARQQGPLKACGCFLLALFLYADVYYIPLLNSLLYLPELVDYFKFQSANRSYRLDASFERLKRGTRYPNSRALDWHIEDESSADAYLLERSREQQSFVGCLPDDVDFGPQPSRPTRTSLVDVGVEAIQRLFQTQPYKAASPSQAEKDKGTESGSAVICTKWNIDERTLFKWNRNLRFWFHKEVFHPLCKSIREVNENIGKLGFGRDYMIGVASPTQLRHLAALRNEQLPGALSKMNWNHGGPSWNEQLPPDAEILMFSFFSFIDSRLPPDPEFQEGRQFTKTHTKESLGKSQINREDGTQVLIHHRTRNPPHYQLQLGRDIIDVGPGSANALHTIISFLYHQKMRNDERICRMSMGPTGLNLLCIIT</sequence>
<accession>A0A1V9XKW3</accession>
<dbReference type="OrthoDB" id="509821at2759"/>
<dbReference type="Proteomes" id="UP000192247">
    <property type="component" value="Unassembled WGS sequence"/>
</dbReference>
<keyword evidence="2" id="KW-1185">Reference proteome</keyword>
<dbReference type="GO" id="GO:0016020">
    <property type="term" value="C:membrane"/>
    <property type="evidence" value="ECO:0007669"/>
    <property type="project" value="TreeGrafter"/>
</dbReference>
<name>A0A1V9XKW3_9ACAR</name>
<dbReference type="STRING" id="418985.A0A1V9XKW3"/>
<comment type="caution">
    <text evidence="1">The sequence shown here is derived from an EMBL/GenBank/DDBJ whole genome shotgun (WGS) entry which is preliminary data.</text>
</comment>